<dbReference type="Pfam" id="PF20181">
    <property type="entry name" value="DUF6544"/>
    <property type="match status" value="1"/>
</dbReference>
<proteinExistence type="predicted"/>
<dbReference type="RefSeq" id="WP_188449530.1">
    <property type="nucleotide sequence ID" value="NZ_BMDW01000028.1"/>
</dbReference>
<accession>A0ABQ1H7M0</accession>
<name>A0ABQ1H7M0_9SPHN</name>
<comment type="caution">
    <text evidence="2">The sequence shown here is derived from an EMBL/GenBank/DDBJ whole genome shotgun (WGS) entry which is preliminary data.</text>
</comment>
<dbReference type="InterPro" id="IPR046674">
    <property type="entry name" value="DUF6544"/>
</dbReference>
<gene>
    <name evidence="2" type="ORF">GCM10011395_33410</name>
</gene>
<evidence type="ECO:0000313" key="3">
    <source>
        <dbReference type="Proteomes" id="UP000618591"/>
    </source>
</evidence>
<evidence type="ECO:0000313" key="2">
    <source>
        <dbReference type="EMBL" id="GGA60340.1"/>
    </source>
</evidence>
<feature type="region of interest" description="Disordered" evidence="1">
    <location>
        <begin position="153"/>
        <end position="182"/>
    </location>
</feature>
<dbReference type="Proteomes" id="UP000618591">
    <property type="component" value="Unassembled WGS sequence"/>
</dbReference>
<sequence length="182" mass="20392">MNEVRYQNRLHIPDAAYDLAIRLGVKPQDNPVRVSLEQTGRMKRNLNSEAWITFTAAQTISTRACEFDWVANAGPFGMISARDALDHGEGRLDVMALGIIPIARAEHTPALVRGELMRYLAELAWAPDAILANPSLRWRGGWSGRNNRRRWRRRDCGRGDSDAGQPGADCDRLRPRSPAFGD</sequence>
<keyword evidence="3" id="KW-1185">Reference proteome</keyword>
<reference evidence="3" key="1">
    <citation type="journal article" date="2019" name="Int. J. Syst. Evol. Microbiol.">
        <title>The Global Catalogue of Microorganisms (GCM) 10K type strain sequencing project: providing services to taxonomists for standard genome sequencing and annotation.</title>
        <authorList>
            <consortium name="The Broad Institute Genomics Platform"/>
            <consortium name="The Broad Institute Genome Sequencing Center for Infectious Disease"/>
            <person name="Wu L."/>
            <person name="Ma J."/>
        </authorList>
    </citation>
    <scope>NUCLEOTIDE SEQUENCE [LARGE SCALE GENOMIC DNA]</scope>
    <source>
        <strain evidence="3">CGMCC 1.10106</strain>
    </source>
</reference>
<dbReference type="EMBL" id="BMDW01000028">
    <property type="protein sequence ID" value="GGA60340.1"/>
    <property type="molecule type" value="Genomic_DNA"/>
</dbReference>
<evidence type="ECO:0000256" key="1">
    <source>
        <dbReference type="SAM" id="MobiDB-lite"/>
    </source>
</evidence>
<organism evidence="2 3">
    <name type="scientific">Sphingomonas psychrolutea</name>
    <dbReference type="NCBI Taxonomy" id="1259676"/>
    <lineage>
        <taxon>Bacteria</taxon>
        <taxon>Pseudomonadati</taxon>
        <taxon>Pseudomonadota</taxon>
        <taxon>Alphaproteobacteria</taxon>
        <taxon>Sphingomonadales</taxon>
        <taxon>Sphingomonadaceae</taxon>
        <taxon>Sphingomonas</taxon>
    </lineage>
</organism>
<protein>
    <submittedName>
        <fullName evidence="2">Uncharacterized protein</fullName>
    </submittedName>
</protein>